<keyword evidence="2" id="KW-0805">Transcription regulation</keyword>
<dbReference type="Pfam" id="PF04542">
    <property type="entry name" value="Sigma70_r2"/>
    <property type="match status" value="1"/>
</dbReference>
<dbReference type="GO" id="GO:0016987">
    <property type="term" value="F:sigma factor activity"/>
    <property type="evidence" value="ECO:0007669"/>
    <property type="project" value="UniProtKB-KW"/>
</dbReference>
<name>A0A5C6S6V9_9BACT</name>
<dbReference type="PANTHER" id="PTHR43133:SF46">
    <property type="entry name" value="RNA POLYMERASE SIGMA-70 FACTOR ECF SUBFAMILY"/>
    <property type="match status" value="1"/>
</dbReference>
<dbReference type="EMBL" id="VOOR01000001">
    <property type="protein sequence ID" value="TXB70139.1"/>
    <property type="molecule type" value="Genomic_DNA"/>
</dbReference>
<dbReference type="CDD" id="cd06171">
    <property type="entry name" value="Sigma70_r4"/>
    <property type="match status" value="1"/>
</dbReference>
<reference evidence="7 8" key="1">
    <citation type="submission" date="2019-08" db="EMBL/GenBank/DDBJ databases">
        <title>Genome of Phaeodactylibacter luteus.</title>
        <authorList>
            <person name="Bowman J.P."/>
        </authorList>
    </citation>
    <scope>NUCLEOTIDE SEQUENCE [LARGE SCALE GENOMIC DNA]</scope>
    <source>
        <strain evidence="7 8">KCTC 42180</strain>
    </source>
</reference>
<keyword evidence="4" id="KW-0804">Transcription</keyword>
<evidence type="ECO:0000313" key="8">
    <source>
        <dbReference type="Proteomes" id="UP000321580"/>
    </source>
</evidence>
<dbReference type="SUPFAM" id="SSF88659">
    <property type="entry name" value="Sigma3 and sigma4 domains of RNA polymerase sigma factors"/>
    <property type="match status" value="1"/>
</dbReference>
<comment type="caution">
    <text evidence="7">The sequence shown here is derived from an EMBL/GenBank/DDBJ whole genome shotgun (WGS) entry which is preliminary data.</text>
</comment>
<dbReference type="InterPro" id="IPR014284">
    <property type="entry name" value="RNA_pol_sigma-70_dom"/>
</dbReference>
<evidence type="ECO:0000256" key="1">
    <source>
        <dbReference type="ARBA" id="ARBA00010641"/>
    </source>
</evidence>
<dbReference type="AlphaFoldDB" id="A0A5C6S6V9"/>
<dbReference type="InterPro" id="IPR013324">
    <property type="entry name" value="RNA_pol_sigma_r3/r4-like"/>
</dbReference>
<accession>A0A5C6S6V9</accession>
<keyword evidence="3" id="KW-0731">Sigma factor</keyword>
<dbReference type="OrthoDB" id="1491902at2"/>
<dbReference type="InterPro" id="IPR007627">
    <property type="entry name" value="RNA_pol_sigma70_r2"/>
</dbReference>
<proteinExistence type="inferred from homology"/>
<dbReference type="PANTHER" id="PTHR43133">
    <property type="entry name" value="RNA POLYMERASE ECF-TYPE SIGMA FACTO"/>
    <property type="match status" value="1"/>
</dbReference>
<evidence type="ECO:0000256" key="2">
    <source>
        <dbReference type="ARBA" id="ARBA00023015"/>
    </source>
</evidence>
<keyword evidence="8" id="KW-1185">Reference proteome</keyword>
<dbReference type="Gene3D" id="1.10.1740.10">
    <property type="match status" value="1"/>
</dbReference>
<organism evidence="7 8">
    <name type="scientific">Phaeodactylibacter luteus</name>
    <dbReference type="NCBI Taxonomy" id="1564516"/>
    <lineage>
        <taxon>Bacteria</taxon>
        <taxon>Pseudomonadati</taxon>
        <taxon>Bacteroidota</taxon>
        <taxon>Saprospiria</taxon>
        <taxon>Saprospirales</taxon>
        <taxon>Haliscomenobacteraceae</taxon>
        <taxon>Phaeodactylibacter</taxon>
    </lineage>
</organism>
<evidence type="ECO:0000259" key="6">
    <source>
        <dbReference type="Pfam" id="PF08281"/>
    </source>
</evidence>
<dbReference type="InterPro" id="IPR036388">
    <property type="entry name" value="WH-like_DNA-bd_sf"/>
</dbReference>
<dbReference type="Pfam" id="PF08281">
    <property type="entry name" value="Sigma70_r4_2"/>
    <property type="match status" value="1"/>
</dbReference>
<evidence type="ECO:0000256" key="3">
    <source>
        <dbReference type="ARBA" id="ARBA00023082"/>
    </source>
</evidence>
<feature type="domain" description="RNA polymerase sigma factor 70 region 4 type 2" evidence="6">
    <location>
        <begin position="135"/>
        <end position="187"/>
    </location>
</feature>
<evidence type="ECO:0000259" key="5">
    <source>
        <dbReference type="Pfam" id="PF04542"/>
    </source>
</evidence>
<protein>
    <submittedName>
        <fullName evidence="7">Sigma-70 family RNA polymerase sigma factor</fullName>
    </submittedName>
</protein>
<dbReference type="Gene3D" id="1.10.10.10">
    <property type="entry name" value="Winged helix-like DNA-binding domain superfamily/Winged helix DNA-binding domain"/>
    <property type="match status" value="1"/>
</dbReference>
<comment type="similarity">
    <text evidence="1">Belongs to the sigma-70 factor family. ECF subfamily.</text>
</comment>
<dbReference type="Proteomes" id="UP000321580">
    <property type="component" value="Unassembled WGS sequence"/>
</dbReference>
<dbReference type="GO" id="GO:0003677">
    <property type="term" value="F:DNA binding"/>
    <property type="evidence" value="ECO:0007669"/>
    <property type="project" value="InterPro"/>
</dbReference>
<feature type="domain" description="RNA polymerase sigma-70 region 2" evidence="5">
    <location>
        <begin position="41"/>
        <end position="108"/>
    </location>
</feature>
<dbReference type="SUPFAM" id="SSF88946">
    <property type="entry name" value="Sigma2 domain of RNA polymerase sigma factors"/>
    <property type="match status" value="1"/>
</dbReference>
<dbReference type="InterPro" id="IPR013249">
    <property type="entry name" value="RNA_pol_sigma70_r4_t2"/>
</dbReference>
<dbReference type="GO" id="GO:0006352">
    <property type="term" value="P:DNA-templated transcription initiation"/>
    <property type="evidence" value="ECO:0007669"/>
    <property type="project" value="InterPro"/>
</dbReference>
<evidence type="ECO:0000313" key="7">
    <source>
        <dbReference type="EMBL" id="TXB70139.1"/>
    </source>
</evidence>
<dbReference type="InterPro" id="IPR039425">
    <property type="entry name" value="RNA_pol_sigma-70-like"/>
</dbReference>
<dbReference type="NCBIfam" id="TIGR02937">
    <property type="entry name" value="sigma70-ECF"/>
    <property type="match status" value="1"/>
</dbReference>
<dbReference type="InterPro" id="IPR013325">
    <property type="entry name" value="RNA_pol_sigma_r2"/>
</dbReference>
<gene>
    <name evidence="7" type="ORF">FRY97_00095</name>
</gene>
<sequence length="200" mass="23033">MNLATWTAYKLALLKKRPTYATDQDLAAACARNDPRAQRQLYDRYVDLLYHTVYRYCFRNDQAEDILQIAFSKAFAAIRQFDGEKGSLKTWLKRICVNTAIDVVKKERKWEPAMPELPPSLGTTEPLPFDELGTEEILQLIAQLPVEQRAIFNLYEIEGYSHEEIAGMLDINANSCRVYLSRAKKKLRQGIRALESINTK</sequence>
<evidence type="ECO:0000256" key="4">
    <source>
        <dbReference type="ARBA" id="ARBA00023163"/>
    </source>
</evidence>